<keyword evidence="2" id="KW-1185">Reference proteome</keyword>
<evidence type="ECO:0000313" key="1">
    <source>
        <dbReference type="EMBL" id="PWJ72924.1"/>
    </source>
</evidence>
<protein>
    <submittedName>
        <fullName evidence="1">Uncharacterized protein</fullName>
    </submittedName>
</protein>
<gene>
    <name evidence="1" type="ORF">C7383_11580</name>
</gene>
<dbReference type="EMBL" id="QGGY01000015">
    <property type="protein sequence ID" value="PWJ72924.1"/>
    <property type="molecule type" value="Genomic_DNA"/>
</dbReference>
<sequence length="61" mass="7270">MSTYYYESKSIEYMQGNFIDAETASKAKYLIWLKGACEYFDSFGDYIRDIKIRKVNKYLAE</sequence>
<comment type="caution">
    <text evidence="1">The sequence shown here is derived from an EMBL/GenBank/DDBJ whole genome shotgun (WGS) entry which is preliminary data.</text>
</comment>
<dbReference type="AlphaFoldDB" id="A0AB73SZV9"/>
<proteinExistence type="predicted"/>
<evidence type="ECO:0000313" key="2">
    <source>
        <dbReference type="Proteomes" id="UP000245412"/>
    </source>
</evidence>
<dbReference type="RefSeq" id="WP_109748093.1">
    <property type="nucleotide sequence ID" value="NZ_JANKBI010000015.1"/>
</dbReference>
<accession>A0AB73SZV9</accession>
<reference evidence="1 2" key="1">
    <citation type="submission" date="2018-05" db="EMBL/GenBank/DDBJ databases">
        <authorList>
            <person name="Goeker M."/>
            <person name="Huntemann M."/>
            <person name="Clum A."/>
            <person name="Pillay M."/>
            <person name="Palaniappan K."/>
            <person name="Varghese N."/>
            <person name="Mikhailova N."/>
            <person name="Stamatis D."/>
            <person name="Reddy T."/>
            <person name="Daum C."/>
            <person name="Shapiro N."/>
            <person name="Ivanova N."/>
            <person name="Kyrpides N."/>
            <person name="Woyke T."/>
        </authorList>
    </citation>
    <scope>NUCLEOTIDE SEQUENCE [LARGE SCALE GENOMIC DNA]</scope>
    <source>
        <strain evidence="1 2">DSM 26524</strain>
    </source>
</reference>
<name>A0AB73SZV9_9FIRM</name>
<dbReference type="Proteomes" id="UP000245412">
    <property type="component" value="Unassembled WGS sequence"/>
</dbReference>
<organism evidence="1 2">
    <name type="scientific">Murimonas intestini</name>
    <dbReference type="NCBI Taxonomy" id="1337051"/>
    <lineage>
        <taxon>Bacteria</taxon>
        <taxon>Bacillati</taxon>
        <taxon>Bacillota</taxon>
        <taxon>Clostridia</taxon>
        <taxon>Lachnospirales</taxon>
        <taxon>Lachnospiraceae</taxon>
        <taxon>Murimonas</taxon>
    </lineage>
</organism>